<evidence type="ECO:0008006" key="3">
    <source>
        <dbReference type="Google" id="ProtNLM"/>
    </source>
</evidence>
<dbReference type="EMBL" id="BAABBB010000018">
    <property type="protein sequence ID" value="GAA3544459.1"/>
    <property type="molecule type" value="Genomic_DNA"/>
</dbReference>
<dbReference type="RefSeq" id="WP_218233394.1">
    <property type="nucleotide sequence ID" value="NZ_BAABBB010000018.1"/>
</dbReference>
<gene>
    <name evidence="1" type="ORF">GCM10022263_34420</name>
</gene>
<sequence>MIRERRHQDLDRLAAVLLDVPGAAEVLAGRTPLAWLTEHDDSADVSWVFDQAPVTATPTRNVVGHVQFYAPPAAPWAAAVATDAGVDTAKLLVIGRFFVRPMKHDQNIARYLLKECVRRIAARGSVAVFDPDGLDLVPHVLWRRARFADHPPAPRLLP</sequence>
<name>A0ABP6W0J4_9ACTN</name>
<reference evidence="2" key="1">
    <citation type="journal article" date="2019" name="Int. J. Syst. Evol. Microbiol.">
        <title>The Global Catalogue of Microorganisms (GCM) 10K type strain sequencing project: providing services to taxonomists for standard genome sequencing and annotation.</title>
        <authorList>
            <consortium name="The Broad Institute Genomics Platform"/>
            <consortium name="The Broad Institute Genome Sequencing Center for Infectious Disease"/>
            <person name="Wu L."/>
            <person name="Ma J."/>
        </authorList>
    </citation>
    <scope>NUCLEOTIDE SEQUENCE [LARGE SCALE GENOMIC DNA]</scope>
    <source>
        <strain evidence="2">JCM 17460</strain>
    </source>
</reference>
<evidence type="ECO:0000313" key="2">
    <source>
        <dbReference type="Proteomes" id="UP001500301"/>
    </source>
</evidence>
<comment type="caution">
    <text evidence="1">The sequence shown here is derived from an EMBL/GenBank/DDBJ whole genome shotgun (WGS) entry which is preliminary data.</text>
</comment>
<evidence type="ECO:0000313" key="1">
    <source>
        <dbReference type="EMBL" id="GAA3544459.1"/>
    </source>
</evidence>
<proteinExistence type="predicted"/>
<dbReference type="Proteomes" id="UP001500301">
    <property type="component" value="Unassembled WGS sequence"/>
</dbReference>
<accession>A0ABP6W0J4</accession>
<organism evidence="1 2">
    <name type="scientific">Nocardioides daeguensis</name>
    <dbReference type="NCBI Taxonomy" id="908359"/>
    <lineage>
        <taxon>Bacteria</taxon>
        <taxon>Bacillati</taxon>
        <taxon>Actinomycetota</taxon>
        <taxon>Actinomycetes</taxon>
        <taxon>Propionibacteriales</taxon>
        <taxon>Nocardioidaceae</taxon>
        <taxon>Nocardioides</taxon>
    </lineage>
</organism>
<protein>
    <recommendedName>
        <fullName evidence="3">N-acetyltransferase</fullName>
    </recommendedName>
</protein>
<keyword evidence="2" id="KW-1185">Reference proteome</keyword>